<dbReference type="Gene3D" id="1.10.1220.10">
    <property type="entry name" value="Met repressor-like"/>
    <property type="match status" value="1"/>
</dbReference>
<evidence type="ECO:0000313" key="2">
    <source>
        <dbReference type="Proteomes" id="UP000272481"/>
    </source>
</evidence>
<evidence type="ECO:0000313" key="1">
    <source>
        <dbReference type="EMBL" id="RSK33326.1"/>
    </source>
</evidence>
<organism evidence="1 2">
    <name type="scientific">Bhargavaea beijingensis</name>
    <dbReference type="NCBI Taxonomy" id="426756"/>
    <lineage>
        <taxon>Bacteria</taxon>
        <taxon>Bacillati</taxon>
        <taxon>Bacillota</taxon>
        <taxon>Bacilli</taxon>
        <taxon>Bacillales</taxon>
        <taxon>Caryophanaceae</taxon>
        <taxon>Bhargavaea</taxon>
    </lineage>
</organism>
<dbReference type="Proteomes" id="UP000272481">
    <property type="component" value="Unassembled WGS sequence"/>
</dbReference>
<keyword evidence="2" id="KW-1185">Reference proteome</keyword>
<name>A0ABX9ZDA6_9BACL</name>
<dbReference type="InterPro" id="IPR013321">
    <property type="entry name" value="Arc_rbn_hlx_hlx"/>
</dbReference>
<sequence>MAASEVFAVAEKETKEVVVKIPKRMLQCDGESVAYDRAEQDGYVYLTTTRKTRKEQPNLIREAIVKGYVEMSQINLSIASECLYAEYEAEHAWRNS</sequence>
<comment type="caution">
    <text evidence="1">The sequence shown here is derived from an EMBL/GenBank/DDBJ whole genome shotgun (WGS) entry which is preliminary data.</text>
</comment>
<accession>A0ABX9ZDA6</accession>
<gene>
    <name evidence="1" type="ORF">EJA12_06540</name>
</gene>
<reference evidence="1 2" key="1">
    <citation type="submission" date="2018-12" db="EMBL/GenBank/DDBJ databases">
        <title>Comparitive functional genomics of dry heat resistant strains isolated from the viking spacecraft.</title>
        <authorList>
            <person name="Seuylemezian A."/>
            <person name="Vaishampayan P."/>
        </authorList>
    </citation>
    <scope>NUCLEOTIDE SEQUENCE [LARGE SCALE GENOMIC DNA]</scope>
    <source>
        <strain evidence="1 2">M6-11</strain>
    </source>
</reference>
<protein>
    <submittedName>
        <fullName evidence="1">Transcriptional regulator</fullName>
    </submittedName>
</protein>
<dbReference type="EMBL" id="RWGW01000009">
    <property type="protein sequence ID" value="RSK33326.1"/>
    <property type="molecule type" value="Genomic_DNA"/>
</dbReference>
<proteinExistence type="predicted"/>